<dbReference type="GO" id="GO:0005737">
    <property type="term" value="C:cytoplasm"/>
    <property type="evidence" value="ECO:0007669"/>
    <property type="project" value="UniProtKB-SubCell"/>
</dbReference>
<dbReference type="PANTHER" id="PTHR34266">
    <property type="entry name" value="THIAZOLE SYNTHASE"/>
    <property type="match status" value="1"/>
</dbReference>
<evidence type="ECO:0000256" key="8">
    <source>
        <dbReference type="HAMAP-Rule" id="MF_00443"/>
    </source>
</evidence>
<dbReference type="CDD" id="cd04728">
    <property type="entry name" value="ThiG"/>
    <property type="match status" value="1"/>
</dbReference>
<evidence type="ECO:0000313" key="11">
    <source>
        <dbReference type="EMBL" id="WMS87213.1"/>
    </source>
</evidence>
<sequence>MTIANNNTSSTWQLADTVINSRLLIGTALYPSIAIMKQAIIASQAEVITVSIRRQNPVTLGGNTFWNEVQSLNKKLLPNTAGCHSAKEAITTALMAREIFSTHWVKLEVIGNDHTLQPDPFALLEAARELISQGFEVFPYCTDDLILCEKLVQAGCRILMPWASPIGSGKGLLNPYALQNLRRAFPSVNLIVDAGIGKPSHAAQALEMGYDGLLLNTAVARSANPVMMANAFRQAVSAGHLAAKAGLMVEQESGSPSTPVVGKPFWHQADN</sequence>
<comment type="similarity">
    <text evidence="8">Belongs to the ThiG family.</text>
</comment>
<dbReference type="InterPro" id="IPR033983">
    <property type="entry name" value="Thiazole_synthase_ThiG"/>
</dbReference>
<feature type="region of interest" description="Disordered" evidence="9">
    <location>
        <begin position="252"/>
        <end position="271"/>
    </location>
</feature>
<comment type="pathway">
    <text evidence="2 8">Cofactor biosynthesis; thiamine diphosphate biosynthesis.</text>
</comment>
<accession>A0AA51RT70</accession>
<dbReference type="GO" id="GO:0009229">
    <property type="term" value="P:thiamine diphosphate biosynthetic process"/>
    <property type="evidence" value="ECO:0007669"/>
    <property type="project" value="UniProtKB-UniRule"/>
</dbReference>
<keyword evidence="5 8" id="KW-0784">Thiamine biosynthesis</keyword>
<evidence type="ECO:0000256" key="3">
    <source>
        <dbReference type="ARBA" id="ARBA00011960"/>
    </source>
</evidence>
<evidence type="ECO:0000256" key="5">
    <source>
        <dbReference type="ARBA" id="ARBA00022977"/>
    </source>
</evidence>
<name>A0AA51RT70_9GAMM</name>
<keyword evidence="8" id="KW-0963">Cytoplasm</keyword>
<feature type="domain" description="Thiazole synthase ThiG" evidence="10">
    <location>
        <begin position="14"/>
        <end position="259"/>
    </location>
</feature>
<dbReference type="InterPro" id="IPR013785">
    <property type="entry name" value="Aldolase_TIM"/>
</dbReference>
<dbReference type="Pfam" id="PF05690">
    <property type="entry name" value="ThiG"/>
    <property type="match status" value="1"/>
</dbReference>
<dbReference type="EC" id="2.8.1.10" evidence="3 8"/>
<keyword evidence="12" id="KW-1185">Reference proteome</keyword>
<dbReference type="EMBL" id="CP133548">
    <property type="protein sequence ID" value="WMS87213.1"/>
    <property type="molecule type" value="Genomic_DNA"/>
</dbReference>
<dbReference type="KEGG" id="plei:Q9312_18570"/>
<comment type="function">
    <text evidence="1 8">Catalyzes the rearrangement of 1-deoxy-D-xylulose 5-phosphate (DXP) to produce the thiazole phosphate moiety of thiamine. Sulfur is provided by the thiocarboxylate moiety of the carrier protein ThiS. In vitro, sulfur can be provided by H(2)S.</text>
</comment>
<evidence type="ECO:0000256" key="2">
    <source>
        <dbReference type="ARBA" id="ARBA00004948"/>
    </source>
</evidence>
<feature type="binding site" evidence="8">
    <location>
        <begin position="194"/>
        <end position="195"/>
    </location>
    <ligand>
        <name>1-deoxy-D-xylulose 5-phosphate</name>
        <dbReference type="ChEBI" id="CHEBI:57792"/>
    </ligand>
</feature>
<keyword evidence="6 8" id="KW-0704">Schiff base</keyword>
<dbReference type="SUPFAM" id="SSF110399">
    <property type="entry name" value="ThiG-like"/>
    <property type="match status" value="1"/>
</dbReference>
<evidence type="ECO:0000259" key="10">
    <source>
        <dbReference type="Pfam" id="PF05690"/>
    </source>
</evidence>
<comment type="subunit">
    <text evidence="8">Homotetramer. Forms heterodimers with either ThiH or ThiS.</text>
</comment>
<keyword evidence="4 8" id="KW-0808">Transferase</keyword>
<proteinExistence type="inferred from homology"/>
<evidence type="ECO:0000256" key="9">
    <source>
        <dbReference type="SAM" id="MobiDB-lite"/>
    </source>
</evidence>
<feature type="active site" description="Schiff-base intermediate with DXP" evidence="8">
    <location>
        <position position="106"/>
    </location>
</feature>
<comment type="subcellular location">
    <subcellularLocation>
        <location evidence="8">Cytoplasm</location>
    </subcellularLocation>
</comment>
<evidence type="ECO:0000256" key="7">
    <source>
        <dbReference type="ARBA" id="ARBA00049897"/>
    </source>
</evidence>
<gene>
    <name evidence="8" type="primary">thiG</name>
    <name evidence="11" type="ORF">Q9312_18570</name>
</gene>
<dbReference type="PANTHER" id="PTHR34266:SF2">
    <property type="entry name" value="THIAZOLE SYNTHASE"/>
    <property type="match status" value="1"/>
</dbReference>
<dbReference type="GO" id="GO:1990107">
    <property type="term" value="F:thiazole synthase activity"/>
    <property type="evidence" value="ECO:0007669"/>
    <property type="project" value="UniProtKB-EC"/>
</dbReference>
<evidence type="ECO:0000256" key="6">
    <source>
        <dbReference type="ARBA" id="ARBA00023270"/>
    </source>
</evidence>
<dbReference type="Proteomes" id="UP001239782">
    <property type="component" value="Chromosome"/>
</dbReference>
<dbReference type="RefSeq" id="WP_309202353.1">
    <property type="nucleotide sequence ID" value="NZ_CP133548.1"/>
</dbReference>
<dbReference type="HAMAP" id="MF_00443">
    <property type="entry name" value="ThiG"/>
    <property type="match status" value="1"/>
</dbReference>
<evidence type="ECO:0000313" key="12">
    <source>
        <dbReference type="Proteomes" id="UP001239782"/>
    </source>
</evidence>
<dbReference type="InterPro" id="IPR008867">
    <property type="entry name" value="ThiG"/>
</dbReference>
<protein>
    <recommendedName>
        <fullName evidence="3 8">Thiazole synthase</fullName>
        <ecNumber evidence="3 8">2.8.1.10</ecNumber>
    </recommendedName>
</protein>
<comment type="catalytic activity">
    <reaction evidence="7 8">
        <text>[ThiS sulfur-carrier protein]-C-terminal-Gly-aminoethanethioate + 2-iminoacetate + 1-deoxy-D-xylulose 5-phosphate = [ThiS sulfur-carrier protein]-C-terminal Gly-Gly + 2-[(2R,5Z)-2-carboxy-4-methylthiazol-5(2H)-ylidene]ethyl phosphate + 2 H2O + H(+)</text>
        <dbReference type="Rhea" id="RHEA:26297"/>
        <dbReference type="Rhea" id="RHEA-COMP:12909"/>
        <dbReference type="Rhea" id="RHEA-COMP:19908"/>
        <dbReference type="ChEBI" id="CHEBI:15377"/>
        <dbReference type="ChEBI" id="CHEBI:15378"/>
        <dbReference type="ChEBI" id="CHEBI:57792"/>
        <dbReference type="ChEBI" id="CHEBI:62899"/>
        <dbReference type="ChEBI" id="CHEBI:77846"/>
        <dbReference type="ChEBI" id="CHEBI:90778"/>
        <dbReference type="ChEBI" id="CHEBI:232372"/>
        <dbReference type="EC" id="2.8.1.10"/>
    </reaction>
</comment>
<organism evidence="11 12">
    <name type="scientific">Pleionea litopenaei</name>
    <dbReference type="NCBI Taxonomy" id="3070815"/>
    <lineage>
        <taxon>Bacteria</taxon>
        <taxon>Pseudomonadati</taxon>
        <taxon>Pseudomonadota</taxon>
        <taxon>Gammaproteobacteria</taxon>
        <taxon>Oceanospirillales</taxon>
        <taxon>Pleioneaceae</taxon>
        <taxon>Pleionea</taxon>
    </lineage>
</organism>
<evidence type="ECO:0000256" key="4">
    <source>
        <dbReference type="ARBA" id="ARBA00022679"/>
    </source>
</evidence>
<reference evidence="11 12" key="1">
    <citation type="submission" date="2023-08" db="EMBL/GenBank/DDBJ databases">
        <title>Pleionea litopenaei sp. nov., isolated from stomach of juvenile Litopenaeus vannamei.</title>
        <authorList>
            <person name="Rho A.M."/>
            <person name="Hwang C.Y."/>
        </authorList>
    </citation>
    <scope>NUCLEOTIDE SEQUENCE [LARGE SCALE GENOMIC DNA]</scope>
    <source>
        <strain evidence="11 12">HL-JVS1</strain>
    </source>
</reference>
<feature type="binding site" evidence="8">
    <location>
        <position position="167"/>
    </location>
    <ligand>
        <name>1-deoxy-D-xylulose 5-phosphate</name>
        <dbReference type="ChEBI" id="CHEBI:57792"/>
    </ligand>
</feature>
<feature type="binding site" evidence="8">
    <location>
        <begin position="216"/>
        <end position="217"/>
    </location>
    <ligand>
        <name>1-deoxy-D-xylulose 5-phosphate</name>
        <dbReference type="ChEBI" id="CHEBI:57792"/>
    </ligand>
</feature>
<evidence type="ECO:0000256" key="1">
    <source>
        <dbReference type="ARBA" id="ARBA00002834"/>
    </source>
</evidence>
<dbReference type="Gene3D" id="3.20.20.70">
    <property type="entry name" value="Aldolase class I"/>
    <property type="match status" value="1"/>
</dbReference>
<dbReference type="AlphaFoldDB" id="A0AA51RT70"/>